<feature type="transmembrane region" description="Helical" evidence="2">
    <location>
        <begin position="152"/>
        <end position="173"/>
    </location>
</feature>
<dbReference type="PANTHER" id="PTHR38894:SF1">
    <property type="entry name" value="TRANSMEMBRANE PROTEIN"/>
    <property type="match status" value="1"/>
</dbReference>
<accession>A0A7S3KXP5</accession>
<keyword evidence="2" id="KW-1133">Transmembrane helix</keyword>
<gene>
    <name evidence="3" type="ORF">ACOF00016_LOCUS944</name>
</gene>
<evidence type="ECO:0000313" key="3">
    <source>
        <dbReference type="EMBL" id="CAE0402671.1"/>
    </source>
</evidence>
<keyword evidence="2" id="KW-0812">Transmembrane</keyword>
<organism evidence="3">
    <name type="scientific">Amphora coffeiformis</name>
    <dbReference type="NCBI Taxonomy" id="265554"/>
    <lineage>
        <taxon>Eukaryota</taxon>
        <taxon>Sar</taxon>
        <taxon>Stramenopiles</taxon>
        <taxon>Ochrophyta</taxon>
        <taxon>Bacillariophyta</taxon>
        <taxon>Bacillariophyceae</taxon>
        <taxon>Bacillariophycidae</taxon>
        <taxon>Thalassiophysales</taxon>
        <taxon>Catenulaceae</taxon>
        <taxon>Amphora</taxon>
    </lineage>
</organism>
<feature type="compositionally biased region" description="Polar residues" evidence="1">
    <location>
        <begin position="70"/>
        <end position="86"/>
    </location>
</feature>
<feature type="compositionally biased region" description="Pro residues" evidence="1">
    <location>
        <begin position="40"/>
        <end position="56"/>
    </location>
</feature>
<dbReference type="AlphaFoldDB" id="A0A7S3KXP5"/>
<name>A0A7S3KXP5_9STRA</name>
<proteinExistence type="predicted"/>
<feature type="transmembrane region" description="Helical" evidence="2">
    <location>
        <begin position="236"/>
        <end position="255"/>
    </location>
</feature>
<feature type="transmembrane region" description="Helical" evidence="2">
    <location>
        <begin position="208"/>
        <end position="230"/>
    </location>
</feature>
<sequence length="333" mass="37143">MNHSYNSSAPPPPEGKPPLHVQPYTDDDESIGSDPRFRPVAPPPSAPPATPPPTPPSWRQKKAPEFKENYGTSQQSSSSYHDTNGDSGRGLNSFRGDATLRPNVGLTNSYEYALFGWTLQELVVNLRYLNLGASTLTLFYVAFAWIGKVFTFQWGTAVILGYLSVLSFALFLVELMGFYRTQLSQRGITSNSTHTFVMEEHIRDQLGLLYHPGGKAGYVFFLAVLCWSLKMVTLRLIALAYCFSAFGYIYAFNTYPEFRQGGIPRAPSNAAASRAGFWNRQAWTTTSIKSDLAEAAARNWSSRWGLGTGPEEEPNETESFLRHNQANQNYTYV</sequence>
<dbReference type="PANTHER" id="PTHR38894">
    <property type="entry name" value="TRANSMEMBRANE PROTEIN"/>
    <property type="match status" value="1"/>
</dbReference>
<reference evidence="3" key="1">
    <citation type="submission" date="2021-01" db="EMBL/GenBank/DDBJ databases">
        <authorList>
            <person name="Corre E."/>
            <person name="Pelletier E."/>
            <person name="Niang G."/>
            <person name="Scheremetjew M."/>
            <person name="Finn R."/>
            <person name="Kale V."/>
            <person name="Holt S."/>
            <person name="Cochrane G."/>
            <person name="Meng A."/>
            <person name="Brown T."/>
            <person name="Cohen L."/>
        </authorList>
    </citation>
    <scope>NUCLEOTIDE SEQUENCE</scope>
    <source>
        <strain evidence="3">CCMP127</strain>
    </source>
</reference>
<feature type="transmembrane region" description="Helical" evidence="2">
    <location>
        <begin position="128"/>
        <end position="146"/>
    </location>
</feature>
<evidence type="ECO:0000256" key="1">
    <source>
        <dbReference type="SAM" id="MobiDB-lite"/>
    </source>
</evidence>
<dbReference type="EMBL" id="HBIM01001089">
    <property type="protein sequence ID" value="CAE0402671.1"/>
    <property type="molecule type" value="Transcribed_RNA"/>
</dbReference>
<keyword evidence="2" id="KW-0472">Membrane</keyword>
<protein>
    <submittedName>
        <fullName evidence="3">Uncharacterized protein</fullName>
    </submittedName>
</protein>
<feature type="region of interest" description="Disordered" evidence="1">
    <location>
        <begin position="1"/>
        <end position="94"/>
    </location>
</feature>
<evidence type="ECO:0000256" key="2">
    <source>
        <dbReference type="SAM" id="Phobius"/>
    </source>
</evidence>